<feature type="compositionally biased region" description="Low complexity" evidence="1">
    <location>
        <begin position="83"/>
        <end position="93"/>
    </location>
</feature>
<accession>A0A072UG41</accession>
<evidence type="ECO:0000313" key="4">
    <source>
        <dbReference type="Proteomes" id="UP000002051"/>
    </source>
</evidence>
<dbReference type="EnsemblPlants" id="KEH28662">
    <property type="protein sequence ID" value="KEH28662"/>
    <property type="gene ID" value="MTR_4g009285"/>
</dbReference>
<proteinExistence type="predicted"/>
<name>A0A072UG41_MEDTR</name>
<feature type="region of interest" description="Disordered" evidence="1">
    <location>
        <begin position="80"/>
        <end position="101"/>
    </location>
</feature>
<reference evidence="3" key="3">
    <citation type="submission" date="2015-04" db="UniProtKB">
        <authorList>
            <consortium name="EnsemblPlants"/>
        </authorList>
    </citation>
    <scope>IDENTIFICATION</scope>
    <source>
        <strain evidence="3">cv. Jemalong A17</strain>
    </source>
</reference>
<dbReference type="Proteomes" id="UP000002051">
    <property type="component" value="Chromosome 4"/>
</dbReference>
<organism evidence="2 4">
    <name type="scientific">Medicago truncatula</name>
    <name type="common">Barrel medic</name>
    <name type="synonym">Medicago tribuloides</name>
    <dbReference type="NCBI Taxonomy" id="3880"/>
    <lineage>
        <taxon>Eukaryota</taxon>
        <taxon>Viridiplantae</taxon>
        <taxon>Streptophyta</taxon>
        <taxon>Embryophyta</taxon>
        <taxon>Tracheophyta</taxon>
        <taxon>Spermatophyta</taxon>
        <taxon>Magnoliopsida</taxon>
        <taxon>eudicotyledons</taxon>
        <taxon>Gunneridae</taxon>
        <taxon>Pentapetalae</taxon>
        <taxon>rosids</taxon>
        <taxon>fabids</taxon>
        <taxon>Fabales</taxon>
        <taxon>Fabaceae</taxon>
        <taxon>Papilionoideae</taxon>
        <taxon>50 kb inversion clade</taxon>
        <taxon>NPAAA clade</taxon>
        <taxon>Hologalegina</taxon>
        <taxon>IRL clade</taxon>
        <taxon>Trifolieae</taxon>
        <taxon>Medicago</taxon>
    </lineage>
</organism>
<reference evidence="2 4" key="1">
    <citation type="journal article" date="2011" name="Nature">
        <title>The Medicago genome provides insight into the evolution of rhizobial symbioses.</title>
        <authorList>
            <person name="Young N.D."/>
            <person name="Debelle F."/>
            <person name="Oldroyd G.E."/>
            <person name="Geurts R."/>
            <person name="Cannon S.B."/>
            <person name="Udvardi M.K."/>
            <person name="Benedito V.A."/>
            <person name="Mayer K.F."/>
            <person name="Gouzy J."/>
            <person name="Schoof H."/>
            <person name="Van de Peer Y."/>
            <person name="Proost S."/>
            <person name="Cook D.R."/>
            <person name="Meyers B.C."/>
            <person name="Spannagl M."/>
            <person name="Cheung F."/>
            <person name="De Mita S."/>
            <person name="Krishnakumar V."/>
            <person name="Gundlach H."/>
            <person name="Zhou S."/>
            <person name="Mudge J."/>
            <person name="Bharti A.K."/>
            <person name="Murray J.D."/>
            <person name="Naoumkina M.A."/>
            <person name="Rosen B."/>
            <person name="Silverstein K.A."/>
            <person name="Tang H."/>
            <person name="Rombauts S."/>
            <person name="Zhao P.X."/>
            <person name="Zhou P."/>
            <person name="Barbe V."/>
            <person name="Bardou P."/>
            <person name="Bechner M."/>
            <person name="Bellec A."/>
            <person name="Berger A."/>
            <person name="Berges H."/>
            <person name="Bidwell S."/>
            <person name="Bisseling T."/>
            <person name="Choisne N."/>
            <person name="Couloux A."/>
            <person name="Denny R."/>
            <person name="Deshpande S."/>
            <person name="Dai X."/>
            <person name="Doyle J.J."/>
            <person name="Dudez A.M."/>
            <person name="Farmer A.D."/>
            <person name="Fouteau S."/>
            <person name="Franken C."/>
            <person name="Gibelin C."/>
            <person name="Gish J."/>
            <person name="Goldstein S."/>
            <person name="Gonzalez A.J."/>
            <person name="Green P.J."/>
            <person name="Hallab A."/>
            <person name="Hartog M."/>
            <person name="Hua A."/>
            <person name="Humphray S.J."/>
            <person name="Jeong D.H."/>
            <person name="Jing Y."/>
            <person name="Jocker A."/>
            <person name="Kenton S.M."/>
            <person name="Kim D.J."/>
            <person name="Klee K."/>
            <person name="Lai H."/>
            <person name="Lang C."/>
            <person name="Lin S."/>
            <person name="Macmil S.L."/>
            <person name="Magdelenat G."/>
            <person name="Matthews L."/>
            <person name="McCorrison J."/>
            <person name="Monaghan E.L."/>
            <person name="Mun J.H."/>
            <person name="Najar F.Z."/>
            <person name="Nicholson C."/>
            <person name="Noirot C."/>
            <person name="O'Bleness M."/>
            <person name="Paule C.R."/>
            <person name="Poulain J."/>
            <person name="Prion F."/>
            <person name="Qin B."/>
            <person name="Qu C."/>
            <person name="Retzel E.F."/>
            <person name="Riddle C."/>
            <person name="Sallet E."/>
            <person name="Samain S."/>
            <person name="Samson N."/>
            <person name="Sanders I."/>
            <person name="Saurat O."/>
            <person name="Scarpelli C."/>
            <person name="Schiex T."/>
            <person name="Segurens B."/>
            <person name="Severin A.J."/>
            <person name="Sherrier D.J."/>
            <person name="Shi R."/>
            <person name="Sims S."/>
            <person name="Singer S.R."/>
            <person name="Sinharoy S."/>
            <person name="Sterck L."/>
            <person name="Viollet A."/>
            <person name="Wang B.B."/>
            <person name="Wang K."/>
            <person name="Wang M."/>
            <person name="Wang X."/>
            <person name="Warfsmann J."/>
            <person name="Weissenbach J."/>
            <person name="White D.D."/>
            <person name="White J.D."/>
            <person name="Wiley G.B."/>
            <person name="Wincker P."/>
            <person name="Xing Y."/>
            <person name="Yang L."/>
            <person name="Yao Z."/>
            <person name="Ying F."/>
            <person name="Zhai J."/>
            <person name="Zhou L."/>
            <person name="Zuber A."/>
            <person name="Denarie J."/>
            <person name="Dixon R.A."/>
            <person name="May G.D."/>
            <person name="Schwartz D.C."/>
            <person name="Rogers J."/>
            <person name="Quetier F."/>
            <person name="Town C.D."/>
            <person name="Roe B.A."/>
        </authorList>
    </citation>
    <scope>NUCLEOTIDE SEQUENCE [LARGE SCALE GENOMIC DNA]</scope>
    <source>
        <strain evidence="2">A17</strain>
        <strain evidence="3 4">cv. Jemalong A17</strain>
    </source>
</reference>
<reference evidence="2 4" key="2">
    <citation type="journal article" date="2014" name="BMC Genomics">
        <title>An improved genome release (version Mt4.0) for the model legume Medicago truncatula.</title>
        <authorList>
            <person name="Tang H."/>
            <person name="Krishnakumar V."/>
            <person name="Bidwell S."/>
            <person name="Rosen B."/>
            <person name="Chan A."/>
            <person name="Zhou S."/>
            <person name="Gentzbittel L."/>
            <person name="Childs K.L."/>
            <person name="Yandell M."/>
            <person name="Gundlach H."/>
            <person name="Mayer K.F."/>
            <person name="Schwartz D.C."/>
            <person name="Town C.D."/>
        </authorList>
    </citation>
    <scope>GENOME REANNOTATION</scope>
    <source>
        <strain evidence="2">A17</strain>
        <strain evidence="3 4">cv. Jemalong A17</strain>
    </source>
</reference>
<dbReference type="HOGENOM" id="CLU_2295863_0_0_1"/>
<evidence type="ECO:0000313" key="3">
    <source>
        <dbReference type="EnsemblPlants" id="KEH28662"/>
    </source>
</evidence>
<gene>
    <name evidence="2" type="ordered locus">MTR_4g009285</name>
</gene>
<keyword evidence="4" id="KW-1185">Reference proteome</keyword>
<dbReference type="AlphaFoldDB" id="A0A072UG41"/>
<sequence length="101" mass="11841">MKAEANTIQPFLLHHGTFLIYLRLPLKFSQSDVYLHFAQFRIKHYNFSSFNLRTLLPEHLWNLPAILHIHSEQSQELLELQTSTSSEHSNVSSCFNQESKD</sequence>
<evidence type="ECO:0000313" key="2">
    <source>
        <dbReference type="EMBL" id="KEH28662.1"/>
    </source>
</evidence>
<protein>
    <submittedName>
        <fullName evidence="2 3">Uncharacterized protein</fullName>
    </submittedName>
</protein>
<evidence type="ECO:0000256" key="1">
    <source>
        <dbReference type="SAM" id="MobiDB-lite"/>
    </source>
</evidence>
<dbReference type="EMBL" id="CM001220">
    <property type="protein sequence ID" value="KEH28662.1"/>
    <property type="molecule type" value="Genomic_DNA"/>
</dbReference>